<dbReference type="PANTHER" id="PTHR19446">
    <property type="entry name" value="REVERSE TRANSCRIPTASES"/>
    <property type="match status" value="1"/>
</dbReference>
<feature type="domain" description="Reverse transcriptase" evidence="1">
    <location>
        <begin position="344"/>
        <end position="634"/>
    </location>
</feature>
<name>A0A9W6BJS5_9CHLO</name>
<dbReference type="InterPro" id="IPR000477">
    <property type="entry name" value="RT_dom"/>
</dbReference>
<evidence type="ECO:0000313" key="3">
    <source>
        <dbReference type="Proteomes" id="UP001165080"/>
    </source>
</evidence>
<accession>A0A9W6BJS5</accession>
<organism evidence="2 3">
    <name type="scientific">Pleodorina starrii</name>
    <dbReference type="NCBI Taxonomy" id="330485"/>
    <lineage>
        <taxon>Eukaryota</taxon>
        <taxon>Viridiplantae</taxon>
        <taxon>Chlorophyta</taxon>
        <taxon>core chlorophytes</taxon>
        <taxon>Chlorophyceae</taxon>
        <taxon>CS clade</taxon>
        <taxon>Chlamydomonadales</taxon>
        <taxon>Volvocaceae</taxon>
        <taxon>Pleodorina</taxon>
    </lineage>
</organism>
<keyword evidence="3" id="KW-1185">Reference proteome</keyword>
<dbReference type="Proteomes" id="UP001165080">
    <property type="component" value="Unassembled WGS sequence"/>
</dbReference>
<dbReference type="PROSITE" id="PS50878">
    <property type="entry name" value="RT_POL"/>
    <property type="match status" value="1"/>
</dbReference>
<comment type="caution">
    <text evidence="2">The sequence shown here is derived from an EMBL/GenBank/DDBJ whole genome shotgun (WGS) entry which is preliminary data.</text>
</comment>
<dbReference type="CDD" id="cd01650">
    <property type="entry name" value="RT_nLTR_like"/>
    <property type="match status" value="1"/>
</dbReference>
<sequence>MIDLFVGSIGAFRRATWMRVGELFSLDGWEPTDHRPVTLVLDAEVCDRPGAAGPPRRRRVVFDAARYRDYARYFAEGSHAMSVLSQIAGDLQNGVCDSTAAVDRIGSLLQKVMTRAFAGHRPAGMRPGEGIIWWNADCQQARQHMLVARAQLGAGRVLNKSGPLWVAFCEARSAFNRAKWLARAAYDEERMREFVTKCRYDQRALWRALGGKLRERCAIEDIQVFQEHFASLLNAGVGETGVEGAHRLLNYITFLGDSLENGVWQAARAIADRKAQVASILDEPFSLEEVARAVGKLPNSKSPGLEKVPSECYRYARVRTVDGEGRPGPEVNQVVPVLHVLMEHIRTSGDFPQQFTKTVVTPLLKKGDPLVPGNYRGIAVGGALAKCYAAVLLDRLVRAGEQLALRHPSQAGFRRGFGTSHHLFVKQHLTTRHRRAGEKPLIVVQIDFEKAFDKVPREHMWLRLQERGVGGPMLAALKKAYEKVSMVVKVNGSVGGEFESRQGVKQGCPLSTELFGLFIETLADLIDVHDVVNARARKHETPLVGGKCVSILLYADDVSLLATSPERMVELLNLVDLFCVAFGMRPNVSKCERLVFACSDDLRSQISTACDAQLRLAGQAVPAKDSARYLGLVYGPDRSFCACRQQLCDSARSALFALSAKLDKLKLFSADVRMRCFTTQVRAILLYGCQAWGPFVIAEALERASSGRRRDNNNLAEGLFEACLRDDAVQLQVIFMRQIVGAARPAQRLLFAEMAQLPLQYYMAKQVVGFWNRVRKQAGSLALAVLRQEIHDALNDPAGSGWGAAVLRLLTYLEIDIWSGMPQDVSGFDNRIDWLLSKPLPEGTIVTALRERLMSGWEHERLSVPPEAYPSDGKQPGVQMAKYKHWMGMPFARAAAIMWPQHASVFIPRAAHRKLLQFRLCCWAVAANRSRVGRVHVPRTERKCPCCVADGQIEDEKHVLMECPAYSSIRADEGFPQFEGMEEAMRWDPPRLAKMLERIWAHRNSIVPFGR</sequence>
<dbReference type="InterPro" id="IPR043502">
    <property type="entry name" value="DNA/RNA_pol_sf"/>
</dbReference>
<dbReference type="EMBL" id="BRXU01000007">
    <property type="protein sequence ID" value="GLC52882.1"/>
    <property type="molecule type" value="Genomic_DNA"/>
</dbReference>
<evidence type="ECO:0000313" key="2">
    <source>
        <dbReference type="EMBL" id="GLC52882.1"/>
    </source>
</evidence>
<gene>
    <name evidence="2" type="primary">PLESTMB000811</name>
    <name evidence="2" type="ORF">PLESTB_000684200</name>
</gene>
<dbReference type="Pfam" id="PF00078">
    <property type="entry name" value="RVT_1"/>
    <property type="match status" value="1"/>
</dbReference>
<dbReference type="SUPFAM" id="SSF56672">
    <property type="entry name" value="DNA/RNA polymerases"/>
    <property type="match status" value="1"/>
</dbReference>
<dbReference type="AlphaFoldDB" id="A0A9W6BJS5"/>
<evidence type="ECO:0000259" key="1">
    <source>
        <dbReference type="PROSITE" id="PS50878"/>
    </source>
</evidence>
<reference evidence="2 3" key="1">
    <citation type="journal article" date="2023" name="Commun. Biol.">
        <title>Reorganization of the ancestral sex-determining regions during the evolution of trioecy in Pleodorina starrii.</title>
        <authorList>
            <person name="Takahashi K."/>
            <person name="Suzuki S."/>
            <person name="Kawai-Toyooka H."/>
            <person name="Yamamoto K."/>
            <person name="Hamaji T."/>
            <person name="Ootsuki R."/>
            <person name="Yamaguchi H."/>
            <person name="Kawachi M."/>
            <person name="Higashiyama T."/>
            <person name="Nozaki H."/>
        </authorList>
    </citation>
    <scope>NUCLEOTIDE SEQUENCE [LARGE SCALE GENOMIC DNA]</scope>
    <source>
        <strain evidence="2 3">NIES-4479</strain>
    </source>
</reference>
<proteinExistence type="predicted"/>
<protein>
    <recommendedName>
        <fullName evidence="1">Reverse transcriptase domain-containing protein</fullName>
    </recommendedName>
</protein>